<dbReference type="Pfam" id="PF01380">
    <property type="entry name" value="SIS"/>
    <property type="match status" value="2"/>
</dbReference>
<dbReference type="GO" id="GO:1901135">
    <property type="term" value="P:carbohydrate derivative metabolic process"/>
    <property type="evidence" value="ECO:0007669"/>
    <property type="project" value="InterPro"/>
</dbReference>
<feature type="domain" description="SIS" evidence="2">
    <location>
        <begin position="32"/>
        <end position="180"/>
    </location>
</feature>
<evidence type="ECO:0000313" key="4">
    <source>
        <dbReference type="Proteomes" id="UP000291236"/>
    </source>
</evidence>
<dbReference type="InterPro" id="IPR035490">
    <property type="entry name" value="GlmS/FrlB_SIS"/>
</dbReference>
<dbReference type="OrthoDB" id="9761808at2"/>
<gene>
    <name evidence="3" type="ORF">JCM31447_09210</name>
</gene>
<protein>
    <submittedName>
        <fullName evidence="3">SIS domain-containing protein</fullName>
    </submittedName>
</protein>
<dbReference type="GO" id="GO:0097367">
    <property type="term" value="F:carbohydrate derivative binding"/>
    <property type="evidence" value="ECO:0007669"/>
    <property type="project" value="InterPro"/>
</dbReference>
<proteinExistence type="predicted"/>
<organism evidence="3 4">
    <name type="scientific">Fluviispira sanaruensis</name>
    <dbReference type="NCBI Taxonomy" id="2493639"/>
    <lineage>
        <taxon>Bacteria</taxon>
        <taxon>Pseudomonadati</taxon>
        <taxon>Bdellovibrionota</taxon>
        <taxon>Oligoflexia</taxon>
        <taxon>Silvanigrellales</taxon>
        <taxon>Silvanigrellaceae</taxon>
        <taxon>Fluviispira</taxon>
    </lineage>
</organism>
<name>A0A4P2VL65_FLUSA</name>
<dbReference type="PANTHER" id="PTHR10937">
    <property type="entry name" value="GLUCOSAMINE--FRUCTOSE-6-PHOSPHATE AMINOTRANSFERASE, ISOMERIZING"/>
    <property type="match status" value="1"/>
</dbReference>
<feature type="domain" description="SIS" evidence="2">
    <location>
        <begin position="196"/>
        <end position="342"/>
    </location>
</feature>
<keyword evidence="1" id="KW-0677">Repeat</keyword>
<evidence type="ECO:0000256" key="1">
    <source>
        <dbReference type="ARBA" id="ARBA00022737"/>
    </source>
</evidence>
<dbReference type="RefSeq" id="WP_130607025.1">
    <property type="nucleotide sequence ID" value="NZ_AP019368.1"/>
</dbReference>
<dbReference type="PANTHER" id="PTHR10937:SF8">
    <property type="entry name" value="AMINOTRANSFERASE-RELATED"/>
    <property type="match status" value="1"/>
</dbReference>
<dbReference type="InterPro" id="IPR001347">
    <property type="entry name" value="SIS_dom"/>
</dbReference>
<accession>A0A4P2VL65</accession>
<dbReference type="KEGG" id="sbf:JCM31447_09210"/>
<evidence type="ECO:0000313" key="3">
    <source>
        <dbReference type="EMBL" id="BBH52480.1"/>
    </source>
</evidence>
<dbReference type="InterPro" id="IPR035466">
    <property type="entry name" value="GlmS/AgaS_SIS"/>
</dbReference>
<dbReference type="Gene3D" id="3.40.50.10490">
    <property type="entry name" value="Glucose-6-phosphate isomerase like protein, domain 1"/>
    <property type="match status" value="2"/>
</dbReference>
<keyword evidence="4" id="KW-1185">Reference proteome</keyword>
<evidence type="ECO:0000259" key="2">
    <source>
        <dbReference type="PROSITE" id="PS51464"/>
    </source>
</evidence>
<dbReference type="CDD" id="cd05009">
    <property type="entry name" value="SIS_GlmS_GlmD_2"/>
    <property type="match status" value="1"/>
</dbReference>
<dbReference type="EMBL" id="AP019368">
    <property type="protein sequence ID" value="BBH52480.1"/>
    <property type="molecule type" value="Genomic_DNA"/>
</dbReference>
<dbReference type="Proteomes" id="UP000291236">
    <property type="component" value="Chromosome"/>
</dbReference>
<dbReference type="CDD" id="cd05008">
    <property type="entry name" value="SIS_GlmS_GlmD_1"/>
    <property type="match status" value="1"/>
</dbReference>
<dbReference type="PROSITE" id="PS51464">
    <property type="entry name" value="SIS"/>
    <property type="match status" value="2"/>
</dbReference>
<dbReference type="SUPFAM" id="SSF53697">
    <property type="entry name" value="SIS domain"/>
    <property type="match status" value="1"/>
</dbReference>
<sequence>MSHTTLMESEVQESANIIEKQLITNLDIFSAIASRLKKEPPPFIATIARGSSDHAASFAKYAFETHLGILTSTIAPSIHTLYKAKLNYKNALIICISQSGKSEDLIESLSYARRQGAVTLSFINEDNSALANASEFNIPLLAGKEVSVAATKSYIASLVRIVQFIAEWTFNGELKQYLKDLPIILNTKKNYLIEPAIEILKSAQNILVIGRGYGFPIAMEAALKLKETCGLHAEAFSGAEVLHGPFELIQKNYPVLIFLQKDATYQTMRELIKKIDEKNALMIICGAQNILNFSDLNLKTQPILIPTANSISPLCDCISLIHTFYPFAAKLAVARGRDPDNPTNLTKVTNTR</sequence>
<reference evidence="3 4" key="1">
    <citation type="submission" date="2018-12" db="EMBL/GenBank/DDBJ databases">
        <title>Rubrispira sanarue gen. nov., sp., nov., a member of the order Silvanigrellales, isolated from a brackish lake in Hamamatsu Japan.</title>
        <authorList>
            <person name="Maejima Y."/>
            <person name="Iino T."/>
            <person name="Muraguchi Y."/>
            <person name="Fukuda K."/>
            <person name="Nojiri H."/>
            <person name="Ohkuma M."/>
            <person name="Moriuchi R."/>
            <person name="Dohra H."/>
            <person name="Kimbara K."/>
            <person name="Shintani M."/>
        </authorList>
    </citation>
    <scope>NUCLEOTIDE SEQUENCE [LARGE SCALE GENOMIC DNA]</scope>
    <source>
        <strain evidence="3 4">RF1110005</strain>
    </source>
</reference>
<dbReference type="InterPro" id="IPR046348">
    <property type="entry name" value="SIS_dom_sf"/>
</dbReference>
<dbReference type="AlphaFoldDB" id="A0A4P2VL65"/>